<evidence type="ECO:0000256" key="1">
    <source>
        <dbReference type="SAM" id="Phobius"/>
    </source>
</evidence>
<protein>
    <recommendedName>
        <fullName evidence="3">Prepilin-type N-terminal cleavage/methylation domain-containing protein</fullName>
    </recommendedName>
</protein>
<accession>A0A645FBG5</accession>
<dbReference type="EMBL" id="VSSQ01057886">
    <property type="protein sequence ID" value="MPN11651.1"/>
    <property type="molecule type" value="Genomic_DNA"/>
</dbReference>
<gene>
    <name evidence="2" type="ORF">SDC9_158955</name>
</gene>
<reference evidence="2" key="1">
    <citation type="submission" date="2019-08" db="EMBL/GenBank/DDBJ databases">
        <authorList>
            <person name="Kucharzyk K."/>
            <person name="Murdoch R.W."/>
            <person name="Higgins S."/>
            <person name="Loffler F."/>
        </authorList>
    </citation>
    <scope>NUCLEOTIDE SEQUENCE</scope>
</reference>
<keyword evidence="1" id="KW-0472">Membrane</keyword>
<keyword evidence="1" id="KW-0812">Transmembrane</keyword>
<organism evidence="2">
    <name type="scientific">bioreactor metagenome</name>
    <dbReference type="NCBI Taxonomy" id="1076179"/>
    <lineage>
        <taxon>unclassified sequences</taxon>
        <taxon>metagenomes</taxon>
        <taxon>ecological metagenomes</taxon>
    </lineage>
</organism>
<comment type="caution">
    <text evidence="2">The sequence shown here is derived from an EMBL/GenBank/DDBJ whole genome shotgun (WGS) entry which is preliminary data.</text>
</comment>
<sequence>MTLVEVVIAMAIFGMIMVAIFPALLVLNRTNILSEEDVSSNYIAQDLTETMYNYSQTIDEGVFVSYLISDNGFTLTSHSGTTYLLTKSSSDYDIDLVVKFDTPAAEFVTTLVQVSSNNSVIEGQMSQIETILSFGN</sequence>
<evidence type="ECO:0000313" key="2">
    <source>
        <dbReference type="EMBL" id="MPN11651.1"/>
    </source>
</evidence>
<name>A0A645FBG5_9ZZZZ</name>
<proteinExistence type="predicted"/>
<evidence type="ECO:0008006" key="3">
    <source>
        <dbReference type="Google" id="ProtNLM"/>
    </source>
</evidence>
<keyword evidence="1" id="KW-1133">Transmembrane helix</keyword>
<dbReference type="AlphaFoldDB" id="A0A645FBG5"/>
<feature type="transmembrane region" description="Helical" evidence="1">
    <location>
        <begin position="6"/>
        <end position="27"/>
    </location>
</feature>